<keyword evidence="7" id="KW-0732">Signal</keyword>
<feature type="signal peptide" evidence="7">
    <location>
        <begin position="1"/>
        <end position="18"/>
    </location>
</feature>
<keyword evidence="5 6" id="KW-0648">Protein biosynthesis</keyword>
<gene>
    <name evidence="8" type="ORF">BOX15_Mlig011642g2</name>
</gene>
<accession>A0A267FHJ1</accession>
<dbReference type="PANTHER" id="PTHR11960">
    <property type="entry name" value="EUKARYOTIC TRANSLATION INITIATION FACTOR 4E RELATED"/>
    <property type="match status" value="1"/>
</dbReference>
<feature type="chain" id="PRO_5012718135" description="EIF-4F 25 kDa subunit" evidence="7">
    <location>
        <begin position="19"/>
        <end position="238"/>
    </location>
</feature>
<keyword evidence="2 6" id="KW-0396">Initiation factor</keyword>
<evidence type="ECO:0000256" key="5">
    <source>
        <dbReference type="ARBA" id="ARBA00022917"/>
    </source>
</evidence>
<dbReference type="Proteomes" id="UP000215902">
    <property type="component" value="Unassembled WGS sequence"/>
</dbReference>
<dbReference type="AlphaFoldDB" id="A0A267FHJ1"/>
<evidence type="ECO:0000256" key="4">
    <source>
        <dbReference type="ARBA" id="ARBA00022884"/>
    </source>
</evidence>
<dbReference type="STRING" id="282301.A0A267FHJ1"/>
<sequence>RFCLILLHCYCITRMTSAAGLSELAPRMPMESSAAAAAAEVEMNDEESAVAIGNPQKHPLHNRWTLWFFKNDRQKSWNENQKEVTSFSFVEDFWALFNHIQPASKLPVGCDYSLFKHGINPMWEDPGNVNGGRWLITLDKNKRNHSMDSFWIETLLLLIGEGFDEDSDEVCGAIVQIRAKQDKLSVWTRTADKRDSCVNIGQRLKEALKIPDNIQIAYQTHTDQEQKSSSMAKSTYVL</sequence>
<dbReference type="GO" id="GO:0003743">
    <property type="term" value="F:translation initiation factor activity"/>
    <property type="evidence" value="ECO:0007669"/>
    <property type="project" value="UniProtKB-KW"/>
</dbReference>
<proteinExistence type="inferred from homology"/>
<keyword evidence="3" id="KW-0810">Translation regulation</keyword>
<evidence type="ECO:0000256" key="1">
    <source>
        <dbReference type="ARBA" id="ARBA00009860"/>
    </source>
</evidence>
<organism evidence="8 9">
    <name type="scientific">Macrostomum lignano</name>
    <dbReference type="NCBI Taxonomy" id="282301"/>
    <lineage>
        <taxon>Eukaryota</taxon>
        <taxon>Metazoa</taxon>
        <taxon>Spiralia</taxon>
        <taxon>Lophotrochozoa</taxon>
        <taxon>Platyhelminthes</taxon>
        <taxon>Rhabditophora</taxon>
        <taxon>Macrostomorpha</taxon>
        <taxon>Macrostomida</taxon>
        <taxon>Macrostomidae</taxon>
        <taxon>Macrostomum</taxon>
    </lineage>
</organism>
<dbReference type="GO" id="GO:0006417">
    <property type="term" value="P:regulation of translation"/>
    <property type="evidence" value="ECO:0007669"/>
    <property type="project" value="UniProtKB-KW"/>
</dbReference>
<evidence type="ECO:0000256" key="2">
    <source>
        <dbReference type="ARBA" id="ARBA00022540"/>
    </source>
</evidence>
<keyword evidence="9" id="KW-1185">Reference proteome</keyword>
<dbReference type="Gene3D" id="3.30.760.10">
    <property type="entry name" value="RNA Cap, Translation Initiation Factor Eif4e"/>
    <property type="match status" value="1"/>
</dbReference>
<dbReference type="InterPro" id="IPR019770">
    <property type="entry name" value="TIF_eIF_4E_CS"/>
</dbReference>
<evidence type="ECO:0000313" key="8">
    <source>
        <dbReference type="EMBL" id="PAA73228.1"/>
    </source>
</evidence>
<dbReference type="PROSITE" id="PS00813">
    <property type="entry name" value="IF4E"/>
    <property type="match status" value="1"/>
</dbReference>
<dbReference type="EMBL" id="NIVC01001022">
    <property type="protein sequence ID" value="PAA73228.1"/>
    <property type="molecule type" value="Genomic_DNA"/>
</dbReference>
<dbReference type="GO" id="GO:0016281">
    <property type="term" value="C:eukaryotic translation initiation factor 4F complex"/>
    <property type="evidence" value="ECO:0007669"/>
    <property type="project" value="TreeGrafter"/>
</dbReference>
<comment type="similarity">
    <text evidence="1 6">Belongs to the eukaryotic initiation factor 4E family.</text>
</comment>
<evidence type="ECO:0000256" key="3">
    <source>
        <dbReference type="ARBA" id="ARBA00022845"/>
    </source>
</evidence>
<feature type="non-terminal residue" evidence="8">
    <location>
        <position position="1"/>
    </location>
</feature>
<dbReference type="SUPFAM" id="SSF55418">
    <property type="entry name" value="eIF4e-like"/>
    <property type="match status" value="1"/>
</dbReference>
<keyword evidence="4 6" id="KW-0694">RNA-binding</keyword>
<dbReference type="OrthoDB" id="590761at2759"/>
<evidence type="ECO:0000256" key="7">
    <source>
        <dbReference type="SAM" id="SignalP"/>
    </source>
</evidence>
<name>A0A267FHJ1_9PLAT</name>
<dbReference type="InterPro" id="IPR001040">
    <property type="entry name" value="TIF_eIF_4E"/>
</dbReference>
<dbReference type="InterPro" id="IPR023398">
    <property type="entry name" value="TIF_eIF4e-like"/>
</dbReference>
<dbReference type="Pfam" id="PF01652">
    <property type="entry name" value="IF4E"/>
    <property type="match status" value="1"/>
</dbReference>
<dbReference type="PANTHER" id="PTHR11960:SF8">
    <property type="entry name" value="EUKARYOTIC TRANSLATION INITIATION FACTOR 4E1-RELATED"/>
    <property type="match status" value="1"/>
</dbReference>
<evidence type="ECO:0000256" key="6">
    <source>
        <dbReference type="RuleBase" id="RU004374"/>
    </source>
</evidence>
<reference evidence="8 9" key="1">
    <citation type="submission" date="2017-06" db="EMBL/GenBank/DDBJ databases">
        <title>A platform for efficient transgenesis in Macrostomum lignano, a flatworm model organism for stem cell research.</title>
        <authorList>
            <person name="Berezikov E."/>
        </authorList>
    </citation>
    <scope>NUCLEOTIDE SEQUENCE [LARGE SCALE GENOMIC DNA]</scope>
    <source>
        <strain evidence="8">DV1</strain>
        <tissue evidence="8">Whole organism</tissue>
    </source>
</reference>
<dbReference type="GO" id="GO:0000340">
    <property type="term" value="F:RNA 7-methylguanosine cap binding"/>
    <property type="evidence" value="ECO:0007669"/>
    <property type="project" value="TreeGrafter"/>
</dbReference>
<evidence type="ECO:0008006" key="10">
    <source>
        <dbReference type="Google" id="ProtNLM"/>
    </source>
</evidence>
<comment type="caution">
    <text evidence="8">The sequence shown here is derived from an EMBL/GenBank/DDBJ whole genome shotgun (WGS) entry which is preliminary data.</text>
</comment>
<evidence type="ECO:0000313" key="9">
    <source>
        <dbReference type="Proteomes" id="UP000215902"/>
    </source>
</evidence>
<protein>
    <recommendedName>
        <fullName evidence="10">EIF-4F 25 kDa subunit</fullName>
    </recommendedName>
</protein>